<protein>
    <submittedName>
        <fullName evidence="1">Uncharacterized protein</fullName>
    </submittedName>
</protein>
<evidence type="ECO:0000313" key="1">
    <source>
        <dbReference type="EMBL" id="CAF1029614.1"/>
    </source>
</evidence>
<proteinExistence type="predicted"/>
<keyword evidence="2" id="KW-1185">Reference proteome</keyword>
<dbReference type="Proteomes" id="UP000663879">
    <property type="component" value="Unassembled WGS sequence"/>
</dbReference>
<gene>
    <name evidence="1" type="ORF">OXX778_LOCUS17800</name>
</gene>
<name>A0A814J0L8_9BILA</name>
<dbReference type="AlphaFoldDB" id="A0A814J0L8"/>
<accession>A0A814J0L8</accession>
<evidence type="ECO:0000313" key="2">
    <source>
        <dbReference type="Proteomes" id="UP000663879"/>
    </source>
</evidence>
<reference evidence="1" key="1">
    <citation type="submission" date="2021-02" db="EMBL/GenBank/DDBJ databases">
        <authorList>
            <person name="Nowell W R."/>
        </authorList>
    </citation>
    <scope>NUCLEOTIDE SEQUENCE</scope>
    <source>
        <strain evidence="1">Ploen Becks lab</strain>
    </source>
</reference>
<organism evidence="1 2">
    <name type="scientific">Brachionus calyciflorus</name>
    <dbReference type="NCBI Taxonomy" id="104777"/>
    <lineage>
        <taxon>Eukaryota</taxon>
        <taxon>Metazoa</taxon>
        <taxon>Spiralia</taxon>
        <taxon>Gnathifera</taxon>
        <taxon>Rotifera</taxon>
        <taxon>Eurotatoria</taxon>
        <taxon>Monogononta</taxon>
        <taxon>Pseudotrocha</taxon>
        <taxon>Ploima</taxon>
        <taxon>Brachionidae</taxon>
        <taxon>Brachionus</taxon>
    </lineage>
</organism>
<sequence length="78" mass="8559">MVRTTPIDGQLMVCGPESFKSLWVSVNSQPEPAPVPIGRMMRKLQCPVPNPEQPGAALPIESEDEEQAFVDVLAKLEQ</sequence>
<dbReference type="EMBL" id="CAJNOC010004666">
    <property type="protein sequence ID" value="CAF1029614.1"/>
    <property type="molecule type" value="Genomic_DNA"/>
</dbReference>
<comment type="caution">
    <text evidence="1">The sequence shown here is derived from an EMBL/GenBank/DDBJ whole genome shotgun (WGS) entry which is preliminary data.</text>
</comment>